<dbReference type="AlphaFoldDB" id="A0AAV4IET6"/>
<reference evidence="1 2" key="1">
    <citation type="journal article" date="2021" name="Elife">
        <title>Chloroplast acquisition without the gene transfer in kleptoplastic sea slugs, Plakobranchus ocellatus.</title>
        <authorList>
            <person name="Maeda T."/>
            <person name="Takahashi S."/>
            <person name="Yoshida T."/>
            <person name="Shimamura S."/>
            <person name="Takaki Y."/>
            <person name="Nagai Y."/>
            <person name="Toyoda A."/>
            <person name="Suzuki Y."/>
            <person name="Arimoto A."/>
            <person name="Ishii H."/>
            <person name="Satoh N."/>
            <person name="Nishiyama T."/>
            <person name="Hasebe M."/>
            <person name="Maruyama T."/>
            <person name="Minagawa J."/>
            <person name="Obokata J."/>
            <person name="Shigenobu S."/>
        </authorList>
    </citation>
    <scope>NUCLEOTIDE SEQUENCE [LARGE SCALE GENOMIC DNA]</scope>
</reference>
<organism evidence="1 2">
    <name type="scientific">Elysia marginata</name>
    <dbReference type="NCBI Taxonomy" id="1093978"/>
    <lineage>
        <taxon>Eukaryota</taxon>
        <taxon>Metazoa</taxon>
        <taxon>Spiralia</taxon>
        <taxon>Lophotrochozoa</taxon>
        <taxon>Mollusca</taxon>
        <taxon>Gastropoda</taxon>
        <taxon>Heterobranchia</taxon>
        <taxon>Euthyneura</taxon>
        <taxon>Panpulmonata</taxon>
        <taxon>Sacoglossa</taxon>
        <taxon>Placobranchoidea</taxon>
        <taxon>Plakobranchidae</taxon>
        <taxon>Elysia</taxon>
    </lineage>
</organism>
<sequence length="94" mass="10523">MSVSRRDGVSLSRLGMTRICGRPGNNRFYALRARSRGRSPQRRKSEMVYGLTEPVSQLPAVKFTLPMVFLSLRHTLSSSAREVSIEVQPSKGKT</sequence>
<keyword evidence="2" id="KW-1185">Reference proteome</keyword>
<accession>A0AAV4IET6</accession>
<gene>
    <name evidence="1" type="ORF">ElyMa_001331100</name>
</gene>
<evidence type="ECO:0000313" key="2">
    <source>
        <dbReference type="Proteomes" id="UP000762676"/>
    </source>
</evidence>
<dbReference type="EMBL" id="BMAT01002637">
    <property type="protein sequence ID" value="GFS10764.1"/>
    <property type="molecule type" value="Genomic_DNA"/>
</dbReference>
<evidence type="ECO:0000313" key="1">
    <source>
        <dbReference type="EMBL" id="GFS10764.1"/>
    </source>
</evidence>
<comment type="caution">
    <text evidence="1">The sequence shown here is derived from an EMBL/GenBank/DDBJ whole genome shotgun (WGS) entry which is preliminary data.</text>
</comment>
<proteinExistence type="predicted"/>
<dbReference type="Proteomes" id="UP000762676">
    <property type="component" value="Unassembled WGS sequence"/>
</dbReference>
<protein>
    <submittedName>
        <fullName evidence="1">Uncharacterized protein</fullName>
    </submittedName>
</protein>
<name>A0AAV4IET6_9GAST</name>